<reference evidence="4 5" key="1">
    <citation type="journal article" date="2012" name="Eukaryot. Cell">
        <title>Genome sequence of the fungus Glarea lozoyensis: the first genome sequence of a species from the Helotiaceae family.</title>
        <authorList>
            <person name="Youssar L."/>
            <person name="Gruening B.A."/>
            <person name="Erxleben A."/>
            <person name="Guenther S."/>
            <person name="Huettel W."/>
        </authorList>
    </citation>
    <scope>NUCLEOTIDE SEQUENCE [LARGE SCALE GENOMIC DNA]</scope>
    <source>
        <strain evidence="5">ATCC 74030 / MF5533</strain>
    </source>
</reference>
<feature type="domain" description="Saccharopine dehydrogenase-like C-terminal" evidence="3">
    <location>
        <begin position="1"/>
        <end position="93"/>
    </location>
</feature>
<dbReference type="SUPFAM" id="SSF55347">
    <property type="entry name" value="Glyceraldehyde-3-phosphate dehydrogenase-like, C-terminal domain"/>
    <property type="match status" value="1"/>
</dbReference>
<dbReference type="GO" id="GO:0004753">
    <property type="term" value="F:saccharopine dehydrogenase activity"/>
    <property type="evidence" value="ECO:0007669"/>
    <property type="project" value="TreeGrafter"/>
</dbReference>
<protein>
    <submittedName>
        <fullName evidence="4">Putative Saccharopine dehydrogenase</fullName>
    </submittedName>
</protein>
<proteinExistence type="predicted"/>
<dbReference type="AlphaFoldDB" id="H0EP22"/>
<dbReference type="HOGENOM" id="CLU_2334587_0_0_1"/>
<dbReference type="Gene3D" id="3.30.360.10">
    <property type="entry name" value="Dihydrodipicolinate Reductase, domain 2"/>
    <property type="match status" value="1"/>
</dbReference>
<dbReference type="GO" id="GO:0019878">
    <property type="term" value="P:lysine biosynthetic process via aminoadipic acid"/>
    <property type="evidence" value="ECO:0007669"/>
    <property type="project" value="TreeGrafter"/>
</dbReference>
<dbReference type="InterPro" id="IPR051168">
    <property type="entry name" value="AASS"/>
</dbReference>
<dbReference type="InterPro" id="IPR032095">
    <property type="entry name" value="Sacchrp_dh-like_C"/>
</dbReference>
<dbReference type="PANTHER" id="PTHR11133">
    <property type="entry name" value="SACCHAROPINE DEHYDROGENASE"/>
    <property type="match status" value="1"/>
</dbReference>
<organism evidence="4 5">
    <name type="scientific">Glarea lozoyensis (strain ATCC 74030 / MF5533)</name>
    <dbReference type="NCBI Taxonomy" id="1104152"/>
    <lineage>
        <taxon>Eukaryota</taxon>
        <taxon>Fungi</taxon>
        <taxon>Dikarya</taxon>
        <taxon>Ascomycota</taxon>
        <taxon>Pezizomycotina</taxon>
        <taxon>Leotiomycetes</taxon>
        <taxon>Helotiales</taxon>
        <taxon>Helotiaceae</taxon>
        <taxon>Glarea</taxon>
    </lineage>
</organism>
<dbReference type="InParanoid" id="H0EP22"/>
<evidence type="ECO:0000256" key="1">
    <source>
        <dbReference type="ARBA" id="ARBA00023002"/>
    </source>
</evidence>
<keyword evidence="2" id="KW-0028">Amino-acid biosynthesis</keyword>
<evidence type="ECO:0000256" key="2">
    <source>
        <dbReference type="ARBA" id="ARBA00023154"/>
    </source>
</evidence>
<dbReference type="PANTHER" id="PTHR11133:SF22">
    <property type="entry name" value="ALPHA-AMINOADIPIC SEMIALDEHYDE SYNTHASE, MITOCHONDRIAL"/>
    <property type="match status" value="1"/>
</dbReference>
<comment type="caution">
    <text evidence="4">The sequence shown here is derived from an EMBL/GenBank/DDBJ whole genome shotgun (WGS) entry which is preliminary data.</text>
</comment>
<evidence type="ECO:0000313" key="4">
    <source>
        <dbReference type="EMBL" id="EHK99711.1"/>
    </source>
</evidence>
<dbReference type="EMBL" id="AGUE01000108">
    <property type="protein sequence ID" value="EHK99711.1"/>
    <property type="molecule type" value="Genomic_DNA"/>
</dbReference>
<keyword evidence="5" id="KW-1185">Reference proteome</keyword>
<evidence type="ECO:0000259" key="3">
    <source>
        <dbReference type="Pfam" id="PF16653"/>
    </source>
</evidence>
<keyword evidence="2" id="KW-0457">Lysine biosynthesis</keyword>
<keyword evidence="1" id="KW-0560">Oxidoreductase</keyword>
<dbReference type="Proteomes" id="UP000005446">
    <property type="component" value="Unassembled WGS sequence"/>
</dbReference>
<sequence>MSFQPGERDLVMLQHKFVVEWADGKEAVFTSTLELLGKPGGYSAMSLSVGVTCGIATQLLLDGHPALNVPGVLAPYTKEICDPIRDLLEQEGVKMVEKQVS</sequence>
<gene>
    <name evidence="4" type="ORF">M7I_4389</name>
</gene>
<dbReference type="Gene3D" id="3.40.50.720">
    <property type="entry name" value="NAD(P)-binding Rossmann-like Domain"/>
    <property type="match status" value="1"/>
</dbReference>
<dbReference type="OrthoDB" id="10059875at2759"/>
<evidence type="ECO:0000313" key="5">
    <source>
        <dbReference type="Proteomes" id="UP000005446"/>
    </source>
</evidence>
<dbReference type="GO" id="GO:0005737">
    <property type="term" value="C:cytoplasm"/>
    <property type="evidence" value="ECO:0007669"/>
    <property type="project" value="TreeGrafter"/>
</dbReference>
<accession>H0EP22</accession>
<dbReference type="Pfam" id="PF16653">
    <property type="entry name" value="Sacchrp_dh_C"/>
    <property type="match status" value="1"/>
</dbReference>
<name>H0EP22_GLAL7</name>